<organism evidence="5 6">
    <name type="scientific">Insulibacter thermoxylanivorax</name>
    <dbReference type="NCBI Taxonomy" id="2749268"/>
    <lineage>
        <taxon>Bacteria</taxon>
        <taxon>Bacillati</taxon>
        <taxon>Bacillota</taxon>
        <taxon>Bacilli</taxon>
        <taxon>Bacillales</taxon>
        <taxon>Paenibacillaceae</taxon>
        <taxon>Insulibacter</taxon>
    </lineage>
</organism>
<dbReference type="PANTHER" id="PTHR12526">
    <property type="entry name" value="GLYCOSYLTRANSFERASE"/>
    <property type="match status" value="1"/>
</dbReference>
<evidence type="ECO:0000259" key="4">
    <source>
        <dbReference type="Pfam" id="PF13439"/>
    </source>
</evidence>
<sequence length="401" mass="46763">MNVLMLLFKDIHLDARVQREAASLAEAGYHVDIACLLERSDEPKPIHENVDIIRIPITTKRFKRAIYQPHANNHSTSLKLFRTPILKLLKDIFAQWEYTRKVYQLISKKQYHVLHCHDLNTLPVGSYLKGKIKHIKLVYDSHELFNEMVGKNKLEKWIGYLIEKKLIKNINHLITVNPYTEQFFHNRYGNIPSTIIQNTPMWDDLYFESSSINYWRNVFPIEDDDAILLYQGGLTPQRGIEECIEALSMLPNKYKLIILGEGILRSKLEQLVRDKELHGRVFFHDPVPPSDILKYTAQADIGLVMYKNTCLNNYLSTPNKIFEYFLSGIPTVASNHPGKRYIVSKLGTGVCVEETSEAIKQGIIKVMENYEYYKSNCISKRNRYTWHIEKNKLIDLYDTLV</sequence>
<dbReference type="SUPFAM" id="SSF53756">
    <property type="entry name" value="UDP-Glycosyltransferase/glycogen phosphorylase"/>
    <property type="match status" value="1"/>
</dbReference>
<evidence type="ECO:0000256" key="2">
    <source>
        <dbReference type="ARBA" id="ARBA00022679"/>
    </source>
</evidence>
<dbReference type="RefSeq" id="WP_200967409.1">
    <property type="nucleotide sequence ID" value="NZ_BMAQ01000036.1"/>
</dbReference>
<reference evidence="5" key="1">
    <citation type="submission" date="2020-08" db="EMBL/GenBank/DDBJ databases">
        <authorList>
            <person name="Uke A."/>
            <person name="Chhe C."/>
            <person name="Baramee S."/>
            <person name="Kosugi A."/>
        </authorList>
    </citation>
    <scope>NUCLEOTIDE SEQUENCE</scope>
    <source>
        <strain evidence="5">DA-C8</strain>
    </source>
</reference>
<keyword evidence="6" id="KW-1185">Reference proteome</keyword>
<comment type="caution">
    <text evidence="5">The sequence shown here is derived from an EMBL/GenBank/DDBJ whole genome shotgun (WGS) entry which is preliminary data.</text>
</comment>
<dbReference type="Proteomes" id="UP000654993">
    <property type="component" value="Unassembled WGS sequence"/>
</dbReference>
<dbReference type="AlphaFoldDB" id="A0A916QED3"/>
<dbReference type="Pfam" id="PF13439">
    <property type="entry name" value="Glyco_transf_4"/>
    <property type="match status" value="1"/>
</dbReference>
<dbReference type="InterPro" id="IPR028098">
    <property type="entry name" value="Glyco_trans_4-like_N"/>
</dbReference>
<feature type="domain" description="Glycosyl transferase family 1" evidence="3">
    <location>
        <begin position="215"/>
        <end position="374"/>
    </location>
</feature>
<accession>A0A916QED3</accession>
<gene>
    <name evidence="5" type="primary">wbpH</name>
    <name evidence="5" type="ORF">PRECH8_24930</name>
</gene>
<keyword evidence="2" id="KW-0808">Transferase</keyword>
<dbReference type="EMBL" id="BMAQ01000036">
    <property type="protein sequence ID" value="GFR39197.1"/>
    <property type="molecule type" value="Genomic_DNA"/>
</dbReference>
<dbReference type="GO" id="GO:0016757">
    <property type="term" value="F:glycosyltransferase activity"/>
    <property type="evidence" value="ECO:0007669"/>
    <property type="project" value="UniProtKB-KW"/>
</dbReference>
<dbReference type="Gene3D" id="3.40.50.2000">
    <property type="entry name" value="Glycogen Phosphorylase B"/>
    <property type="match status" value="2"/>
</dbReference>
<evidence type="ECO:0000313" key="6">
    <source>
        <dbReference type="Proteomes" id="UP000654993"/>
    </source>
</evidence>
<evidence type="ECO:0000256" key="1">
    <source>
        <dbReference type="ARBA" id="ARBA00022676"/>
    </source>
</evidence>
<dbReference type="PANTHER" id="PTHR12526:SF629">
    <property type="entry name" value="TEICHURONIC ACID BIOSYNTHESIS GLYCOSYLTRANSFERASE TUAH-RELATED"/>
    <property type="match status" value="1"/>
</dbReference>
<dbReference type="Pfam" id="PF00534">
    <property type="entry name" value="Glycos_transf_1"/>
    <property type="match status" value="1"/>
</dbReference>
<keyword evidence="1" id="KW-0328">Glycosyltransferase</keyword>
<name>A0A916QED3_9BACL</name>
<evidence type="ECO:0000313" key="5">
    <source>
        <dbReference type="EMBL" id="GFR39197.1"/>
    </source>
</evidence>
<protein>
    <submittedName>
        <fullName evidence="5">Glycosyltransferase WbpH</fullName>
    </submittedName>
</protein>
<dbReference type="InterPro" id="IPR001296">
    <property type="entry name" value="Glyco_trans_1"/>
</dbReference>
<reference evidence="5" key="2">
    <citation type="journal article" date="2021" name="Data Brief">
        <title>Draft genome sequence data of the facultative, thermophilic, xylanolytic bacterium Paenibacillus sp. strain DA-C8.</title>
        <authorList>
            <person name="Chhe C."/>
            <person name="Uke A."/>
            <person name="Baramee S."/>
            <person name="Ungkulpasvich U."/>
            <person name="Tachaapaikoon C."/>
            <person name="Pason P."/>
            <person name="Waeonukul R."/>
            <person name="Ratanakhanokchai K."/>
            <person name="Kosugi A."/>
        </authorList>
    </citation>
    <scope>NUCLEOTIDE SEQUENCE</scope>
    <source>
        <strain evidence="5">DA-C8</strain>
    </source>
</reference>
<proteinExistence type="predicted"/>
<evidence type="ECO:0000259" key="3">
    <source>
        <dbReference type="Pfam" id="PF00534"/>
    </source>
</evidence>
<feature type="domain" description="Glycosyltransferase subfamily 4-like N-terminal" evidence="4">
    <location>
        <begin position="18"/>
        <end position="198"/>
    </location>
</feature>